<dbReference type="GO" id="GO:0008506">
    <property type="term" value="F:sucrose:proton symporter activity"/>
    <property type="evidence" value="ECO:0007669"/>
    <property type="project" value="TreeGrafter"/>
</dbReference>
<dbReference type="Proteomes" id="UP001322277">
    <property type="component" value="Chromosome 5"/>
</dbReference>
<evidence type="ECO:0000313" key="8">
    <source>
        <dbReference type="Proteomes" id="UP001322277"/>
    </source>
</evidence>
<evidence type="ECO:0000256" key="4">
    <source>
        <dbReference type="ARBA" id="ARBA00022989"/>
    </source>
</evidence>
<comment type="subcellular location">
    <subcellularLocation>
        <location evidence="1">Membrane</location>
        <topology evidence="1">Multi-pass membrane protein</topology>
    </subcellularLocation>
</comment>
<evidence type="ECO:0000256" key="2">
    <source>
        <dbReference type="ARBA" id="ARBA00022448"/>
    </source>
</evidence>
<feature type="transmembrane region" description="Helical" evidence="6">
    <location>
        <begin position="38"/>
        <end position="57"/>
    </location>
</feature>
<feature type="transmembrane region" description="Helical" evidence="6">
    <location>
        <begin position="468"/>
        <end position="485"/>
    </location>
</feature>
<dbReference type="RefSeq" id="XP_062781369.1">
    <property type="nucleotide sequence ID" value="XM_062925318.1"/>
</dbReference>
<keyword evidence="8" id="KW-1185">Reference proteome</keyword>
<proteinExistence type="predicted"/>
<evidence type="ECO:0000313" key="7">
    <source>
        <dbReference type="EMBL" id="WQF84145.1"/>
    </source>
</evidence>
<keyword evidence="3 6" id="KW-0812">Transmembrane</keyword>
<feature type="transmembrane region" description="Helical" evidence="6">
    <location>
        <begin position="102"/>
        <end position="119"/>
    </location>
</feature>
<protein>
    <submittedName>
        <fullName evidence="7">MFS transporter superfamily</fullName>
    </submittedName>
</protein>
<dbReference type="PANTHER" id="PTHR19432">
    <property type="entry name" value="SUGAR TRANSPORTER"/>
    <property type="match status" value="1"/>
</dbReference>
<dbReference type="EMBL" id="CP137309">
    <property type="protein sequence ID" value="WQF84145.1"/>
    <property type="molecule type" value="Genomic_DNA"/>
</dbReference>
<feature type="transmembrane region" description="Helical" evidence="6">
    <location>
        <begin position="378"/>
        <end position="407"/>
    </location>
</feature>
<dbReference type="GO" id="GO:0005886">
    <property type="term" value="C:plasma membrane"/>
    <property type="evidence" value="ECO:0007669"/>
    <property type="project" value="TreeGrafter"/>
</dbReference>
<gene>
    <name evidence="7" type="ORF">CDEST_09159</name>
</gene>
<evidence type="ECO:0000256" key="6">
    <source>
        <dbReference type="SAM" id="Phobius"/>
    </source>
</evidence>
<feature type="transmembrane region" description="Helical" evidence="6">
    <location>
        <begin position="140"/>
        <end position="164"/>
    </location>
</feature>
<feature type="transmembrane region" description="Helical" evidence="6">
    <location>
        <begin position="64"/>
        <end position="82"/>
    </location>
</feature>
<dbReference type="KEGG" id="cdet:87945662"/>
<keyword evidence="2" id="KW-0813">Transport</keyword>
<evidence type="ECO:0000256" key="5">
    <source>
        <dbReference type="ARBA" id="ARBA00023136"/>
    </source>
</evidence>
<dbReference type="InterPro" id="IPR036259">
    <property type="entry name" value="MFS_trans_sf"/>
</dbReference>
<dbReference type="AlphaFoldDB" id="A0AAX4IL14"/>
<dbReference type="Gene3D" id="1.20.1250.20">
    <property type="entry name" value="MFS general substrate transporter like domains"/>
    <property type="match status" value="1"/>
</dbReference>
<evidence type="ECO:0000256" key="3">
    <source>
        <dbReference type="ARBA" id="ARBA00022692"/>
    </source>
</evidence>
<sequence>MGSFEKRVVNELNTTSGLPIPGPFLATLGFSQSELSTVLLAGPLAGLIVPPIVGALSNGNRYSFILYGSLGVLLSLPCLAWADGIGVTLGNLFPRKSDAPILVSKGMAVVAAYVLNVSMQPLHINLRASLMEYCPPHQQTVASLWITRFSAFGSVFGTSIAYFASPSFKLLAASSCCVLGAALILHGIETRRQRTVLTPLQRREVTKESLASAVSKFGRLFKLAVRLPNVTRRVCRTQMFAWFARYHNPVSTSSNRRRKMPFLGADSSFIDLINISGHGGHYNAEAESKRAGAGVALVFHAAALSMTLILHSICDTPTQASTSLDRRTSKTVVEGGSESERLNCEEIETQLFRLWSLSLCIGAAAMFGVWFVGDVGNIAALILGLMGVVFSVANWVPYALIAIDVSVMHERKSSVEYADDSRRNEPQLDHITAVLAVHNGAICIPQILSSGTTSLAFWIMKYFHLKAAVSWMFLIIVPSLLLAAWDRETLGLRKR</sequence>
<dbReference type="GeneID" id="87945662"/>
<name>A0AAX4IL14_9PEZI</name>
<feature type="transmembrane region" description="Helical" evidence="6">
    <location>
        <begin position="351"/>
        <end position="372"/>
    </location>
</feature>
<accession>A0AAX4IL14</accession>
<organism evidence="7 8">
    <name type="scientific">Colletotrichum destructivum</name>
    <dbReference type="NCBI Taxonomy" id="34406"/>
    <lineage>
        <taxon>Eukaryota</taxon>
        <taxon>Fungi</taxon>
        <taxon>Dikarya</taxon>
        <taxon>Ascomycota</taxon>
        <taxon>Pezizomycotina</taxon>
        <taxon>Sordariomycetes</taxon>
        <taxon>Hypocreomycetidae</taxon>
        <taxon>Glomerellales</taxon>
        <taxon>Glomerellaceae</taxon>
        <taxon>Colletotrichum</taxon>
        <taxon>Colletotrichum destructivum species complex</taxon>
    </lineage>
</organism>
<dbReference type="SUPFAM" id="SSF103473">
    <property type="entry name" value="MFS general substrate transporter"/>
    <property type="match status" value="1"/>
</dbReference>
<evidence type="ECO:0000256" key="1">
    <source>
        <dbReference type="ARBA" id="ARBA00004141"/>
    </source>
</evidence>
<reference evidence="8" key="1">
    <citation type="journal article" date="2023" name="bioRxiv">
        <title>Complete genome of the Medicago anthracnose fungus, Colletotrichum destructivum, reveals a mini-chromosome-like region within a core chromosome.</title>
        <authorList>
            <person name="Lapalu N."/>
            <person name="Simon A."/>
            <person name="Lu A."/>
            <person name="Plaumann P.-L."/>
            <person name="Amselem J."/>
            <person name="Pigne S."/>
            <person name="Auger A."/>
            <person name="Koch C."/>
            <person name="Dallery J.-F."/>
            <person name="O'Connell R.J."/>
        </authorList>
    </citation>
    <scope>NUCLEOTIDE SEQUENCE [LARGE SCALE GENOMIC DNA]</scope>
    <source>
        <strain evidence="8">CBS 520.97</strain>
    </source>
</reference>
<keyword evidence="5 6" id="KW-0472">Membrane</keyword>
<dbReference type="PANTHER" id="PTHR19432:SF35">
    <property type="entry name" value="SOLUTE CARRIER FAMILY 45 MEMBER 3 ISOFORM X1"/>
    <property type="match status" value="1"/>
</dbReference>
<keyword evidence="4 6" id="KW-1133">Transmembrane helix</keyword>
<feature type="transmembrane region" description="Helical" evidence="6">
    <location>
        <begin position="170"/>
        <end position="188"/>
    </location>
</feature>